<dbReference type="eggNOG" id="KOG0017">
    <property type="taxonomic scope" value="Eukaryota"/>
</dbReference>
<proteinExistence type="predicted"/>
<dbReference type="Gramene" id="KFK24093">
    <property type="protein sequence ID" value="KFK24093"/>
    <property type="gene ID" value="AALP_AAs46780U000300"/>
</dbReference>
<evidence type="ECO:0000256" key="1">
    <source>
        <dbReference type="SAM" id="MobiDB-lite"/>
    </source>
</evidence>
<evidence type="ECO:0000313" key="2">
    <source>
        <dbReference type="EMBL" id="KFK24093.1"/>
    </source>
</evidence>
<name>A0A087G2J1_ARAAL</name>
<feature type="compositionally biased region" description="Low complexity" evidence="1">
    <location>
        <begin position="33"/>
        <end position="63"/>
    </location>
</feature>
<sequence length="231" mass="24249">MLTYTLSSPTTPNSATTVADSAPDKIGSFLYLPETTTTSPPSSHEVSSETESPTPTPSSTDLSPTHEVDRFEQARNRTIEEKIIFLRAFNKITRQMARGVRGHGRGGQNRGRGPVDELVVSEAQSSTHGLVIVQQKLHEGQTASVSASVRAGGAGAGLVEAGGAGGAGTAGGAVAAAGVAQARDDRLDDLLRQLLEQLLGAVTVQAPVFPRVAEVQVTEEVLSFIRMMEQM</sequence>
<protein>
    <submittedName>
        <fullName evidence="2">Uncharacterized protein</fullName>
    </submittedName>
</protein>
<evidence type="ECO:0000313" key="3">
    <source>
        <dbReference type="Proteomes" id="UP000029120"/>
    </source>
</evidence>
<keyword evidence="3" id="KW-1185">Reference proteome</keyword>
<dbReference type="AlphaFoldDB" id="A0A087G2J1"/>
<feature type="region of interest" description="Disordered" evidence="1">
    <location>
        <begin position="1"/>
        <end position="68"/>
    </location>
</feature>
<reference evidence="3" key="1">
    <citation type="journal article" date="2015" name="Nat. Plants">
        <title>Genome expansion of Arabis alpina linked with retrotransposition and reduced symmetric DNA methylation.</title>
        <authorList>
            <person name="Willing E.M."/>
            <person name="Rawat V."/>
            <person name="Mandakova T."/>
            <person name="Maumus F."/>
            <person name="James G.V."/>
            <person name="Nordstroem K.J."/>
            <person name="Becker C."/>
            <person name="Warthmann N."/>
            <person name="Chica C."/>
            <person name="Szarzynska B."/>
            <person name="Zytnicki M."/>
            <person name="Albani M.C."/>
            <person name="Kiefer C."/>
            <person name="Bergonzi S."/>
            <person name="Castaings L."/>
            <person name="Mateos J.L."/>
            <person name="Berns M.C."/>
            <person name="Bujdoso N."/>
            <person name="Piofczyk T."/>
            <person name="de Lorenzo L."/>
            <person name="Barrero-Sicilia C."/>
            <person name="Mateos I."/>
            <person name="Piednoel M."/>
            <person name="Hagmann J."/>
            <person name="Chen-Min-Tao R."/>
            <person name="Iglesias-Fernandez R."/>
            <person name="Schuster S.C."/>
            <person name="Alonso-Blanco C."/>
            <person name="Roudier F."/>
            <person name="Carbonero P."/>
            <person name="Paz-Ares J."/>
            <person name="Davis S.J."/>
            <person name="Pecinka A."/>
            <person name="Quesneville H."/>
            <person name="Colot V."/>
            <person name="Lysak M.A."/>
            <person name="Weigel D."/>
            <person name="Coupland G."/>
            <person name="Schneeberger K."/>
        </authorList>
    </citation>
    <scope>NUCLEOTIDE SEQUENCE [LARGE SCALE GENOMIC DNA]</scope>
    <source>
        <strain evidence="3">cv. Pajares</strain>
    </source>
</reference>
<feature type="compositionally biased region" description="Polar residues" evidence="1">
    <location>
        <begin position="1"/>
        <end position="19"/>
    </location>
</feature>
<gene>
    <name evidence="2" type="ORF">AALP_AAs46780U000300</name>
</gene>
<dbReference type="EMBL" id="KL972167">
    <property type="protein sequence ID" value="KFK24093.1"/>
    <property type="molecule type" value="Genomic_DNA"/>
</dbReference>
<organism evidence="2 3">
    <name type="scientific">Arabis alpina</name>
    <name type="common">Alpine rock-cress</name>
    <dbReference type="NCBI Taxonomy" id="50452"/>
    <lineage>
        <taxon>Eukaryota</taxon>
        <taxon>Viridiplantae</taxon>
        <taxon>Streptophyta</taxon>
        <taxon>Embryophyta</taxon>
        <taxon>Tracheophyta</taxon>
        <taxon>Spermatophyta</taxon>
        <taxon>Magnoliopsida</taxon>
        <taxon>eudicotyledons</taxon>
        <taxon>Gunneridae</taxon>
        <taxon>Pentapetalae</taxon>
        <taxon>rosids</taxon>
        <taxon>malvids</taxon>
        <taxon>Brassicales</taxon>
        <taxon>Brassicaceae</taxon>
        <taxon>Arabideae</taxon>
        <taxon>Arabis</taxon>
    </lineage>
</organism>
<accession>A0A087G2J1</accession>
<dbReference type="Proteomes" id="UP000029120">
    <property type="component" value="Unassembled WGS sequence"/>
</dbReference>